<proteinExistence type="predicted"/>
<sequence>MLPKCFVSLLLLFARVAVAFPVIPAADVCLPIGGRISGGDIATSIINVVTIEVIIIPIVIDTIVEHNTILRFLGCVTIRVNNAPTQILTVAYGTTSATRTATTTVLPGNVNIYETTNIVNYPVTISTFIQQNTIIQGGGGVNVIINNAPTFILTTAIGTSTETATATVTSTITTSNSLPTSFLLSPLTAVAPAQKSRRQVSNQQFITSGGDILSSCSQASIFTINNGQLSVGVNVFSTDGGVPSALFSASQAIGNISTAFSISDRLVWSNTAFSGGQARFCSVGGRITALFTANATVPGCAIQNLFAIPAASCRDGIVVSSSSNVFSLPTPTGSISSSRSSFTTTASTSSPSPSSSSLISTGSDSTSSSGSIFSTSGSTTSVSRAQSTVPTSTTGGSSVSSTVVSSLTTIGSSASDQSRTEPSTSITSLSASASTSSADLTIVTSRSTSPSESSTATTMDFQSSTSDIITSTSLTTSTDVLGSTSTLPTSTSSTHSSDSSTSSALASSDLMTSSTSVAGSSSTSTSDFTTSSFDVATSTSLPHTTISSTLSSSTSSTGPVIPTCTALGQIYDPGAALCACESGFSPSIDSLGGLVCAAIPTCTGSGQVYEPGTNTCVCDAGFFTSADPLGNLLCTVIPICTGSGQVYEPGTNACVCDTGFFKSADPLGNLLCITIPSCTGSGQNYNPVANVCECDAGLFASTDFSTGNLICMPIPSGTGSGQVYNSGTNLCECQSGLFTFTDPISGVLVCSAIPSCTSFGQIYNSGTSSCECDPEFYTSTDPTSGALVCAVIPSCTSSGQIYNPRTNMCECTGGYVSSTDPRSGELTCTIVCSGLGLVPDPVTNTCVCDNNYAPTTDPVTGVVISCVTTVSCLGLQTMLDVGSNTCVCNTGFTPDPVGIDGTLNCPNPVVCTVPNSFLSYDYILHHVADFELEIVLHIIQPLSAFGSFSAQTIRLWKLSTPATDHVCAPPVSFKVLNPTHTSMMDEQSNHHEYEIPFEGKKPIICITNSPSPSPTSAAKATSSPLIFTHGAGGTLSSDAVLNFRTGFASHSPITCFQGSMSLPSRVKMFDAVISYQAKTGSVTTLGGRSMGARAAVIAAKERQEVKYLILVSYPLHTDKEVVQEDVRLEILLAIEEGIKVLFVVGDSDKMCDLERLEDARQKMNAVSWRVVVESADHGMNIKPKTRTKGVGELVGKVAAEWLESREEGRVEDQGKESRISWNEEKDVGRWSGWEEKALNVNFKSEKRQRKSENLKAKQLEQGASQEEGAAKTSTGPRRSKRIRTGR</sequence>
<accession>A0ABR4C911</accession>
<feature type="chain" id="PRO_5047090609" evidence="2">
    <location>
        <begin position="20"/>
        <end position="1286"/>
    </location>
</feature>
<evidence type="ECO:0000313" key="6">
    <source>
        <dbReference type="Proteomes" id="UP001595075"/>
    </source>
</evidence>
<feature type="compositionally biased region" description="Basic residues" evidence="1">
    <location>
        <begin position="1277"/>
        <end position="1286"/>
    </location>
</feature>
<feature type="compositionally biased region" description="Low complexity" evidence="1">
    <location>
        <begin position="329"/>
        <end position="413"/>
    </location>
</feature>
<evidence type="ECO:0000256" key="2">
    <source>
        <dbReference type="SAM" id="SignalP"/>
    </source>
</evidence>
<feature type="region of interest" description="Disordered" evidence="1">
    <location>
        <begin position="328"/>
        <end position="462"/>
    </location>
</feature>
<dbReference type="Pfam" id="PF25485">
    <property type="entry name" value="DUF7908"/>
    <property type="match status" value="1"/>
</dbReference>
<evidence type="ECO:0000256" key="1">
    <source>
        <dbReference type="SAM" id="MobiDB-lite"/>
    </source>
</evidence>
<protein>
    <submittedName>
        <fullName evidence="5">Uncharacterized protein</fullName>
    </submittedName>
</protein>
<dbReference type="Gene3D" id="3.40.50.1820">
    <property type="entry name" value="alpha/beta hydrolase"/>
    <property type="match status" value="1"/>
</dbReference>
<dbReference type="PANTHER" id="PTHR13136:SF11">
    <property type="entry name" value="TESTIS-EXPRESSED PROTEIN 30"/>
    <property type="match status" value="1"/>
</dbReference>
<dbReference type="InterPro" id="IPR057230">
    <property type="entry name" value="DUF7908"/>
</dbReference>
<dbReference type="InterPro" id="IPR046879">
    <property type="entry name" value="KANL3/Tex30_Abhydrolase"/>
</dbReference>
<evidence type="ECO:0000259" key="4">
    <source>
        <dbReference type="Pfam" id="PF25485"/>
    </source>
</evidence>
<dbReference type="Proteomes" id="UP001595075">
    <property type="component" value="Unassembled WGS sequence"/>
</dbReference>
<organism evidence="5 6">
    <name type="scientific">Oculimacula yallundae</name>
    <dbReference type="NCBI Taxonomy" id="86028"/>
    <lineage>
        <taxon>Eukaryota</taxon>
        <taxon>Fungi</taxon>
        <taxon>Dikarya</taxon>
        <taxon>Ascomycota</taxon>
        <taxon>Pezizomycotina</taxon>
        <taxon>Leotiomycetes</taxon>
        <taxon>Helotiales</taxon>
        <taxon>Ploettnerulaceae</taxon>
        <taxon>Oculimacula</taxon>
    </lineage>
</organism>
<dbReference type="EMBL" id="JAZHXI010000011">
    <property type="protein sequence ID" value="KAL2065976.1"/>
    <property type="molecule type" value="Genomic_DNA"/>
</dbReference>
<name>A0ABR4C911_9HELO</name>
<feature type="domain" description="KANL3/Tex30 alpha/beta hydrolase-like" evidence="3">
    <location>
        <begin position="1067"/>
        <end position="1183"/>
    </location>
</feature>
<feature type="compositionally biased region" description="Low complexity" evidence="1">
    <location>
        <begin position="423"/>
        <end position="462"/>
    </location>
</feature>
<dbReference type="InterPro" id="IPR029058">
    <property type="entry name" value="AB_hydrolase_fold"/>
</dbReference>
<dbReference type="PANTHER" id="PTHR13136">
    <property type="entry name" value="TESTIS DEVELOPMENT PROTEIN PRTD"/>
    <property type="match status" value="1"/>
</dbReference>
<gene>
    <name evidence="5" type="ORF">VTL71DRAFT_2047</name>
</gene>
<comment type="caution">
    <text evidence="5">The sequence shown here is derived from an EMBL/GenBank/DDBJ whole genome shotgun (WGS) entry which is preliminary data.</text>
</comment>
<dbReference type="SUPFAM" id="SSF53474">
    <property type="entry name" value="alpha/beta-Hydrolases"/>
    <property type="match status" value="1"/>
</dbReference>
<dbReference type="Pfam" id="PF20408">
    <property type="entry name" value="Abhydrolase_11"/>
    <property type="match status" value="1"/>
</dbReference>
<feature type="region of interest" description="Disordered" evidence="1">
    <location>
        <begin position="478"/>
        <end position="504"/>
    </location>
</feature>
<reference evidence="5 6" key="1">
    <citation type="journal article" date="2024" name="Commun. Biol.">
        <title>Comparative genomic analysis of thermophilic fungi reveals convergent evolutionary adaptations and gene losses.</title>
        <authorList>
            <person name="Steindorff A.S."/>
            <person name="Aguilar-Pontes M.V."/>
            <person name="Robinson A.J."/>
            <person name="Andreopoulos B."/>
            <person name="LaButti K."/>
            <person name="Kuo A."/>
            <person name="Mondo S."/>
            <person name="Riley R."/>
            <person name="Otillar R."/>
            <person name="Haridas S."/>
            <person name="Lipzen A."/>
            <person name="Grimwood J."/>
            <person name="Schmutz J."/>
            <person name="Clum A."/>
            <person name="Reid I.D."/>
            <person name="Moisan M.C."/>
            <person name="Butler G."/>
            <person name="Nguyen T.T.M."/>
            <person name="Dewar K."/>
            <person name="Conant G."/>
            <person name="Drula E."/>
            <person name="Henrissat B."/>
            <person name="Hansel C."/>
            <person name="Singer S."/>
            <person name="Hutchinson M.I."/>
            <person name="de Vries R.P."/>
            <person name="Natvig D.O."/>
            <person name="Powell A.J."/>
            <person name="Tsang A."/>
            <person name="Grigoriev I.V."/>
        </authorList>
    </citation>
    <scope>NUCLEOTIDE SEQUENCE [LARGE SCALE GENOMIC DNA]</scope>
    <source>
        <strain evidence="5 6">CBS 494.80</strain>
    </source>
</reference>
<feature type="domain" description="DUF7908" evidence="4">
    <location>
        <begin position="179"/>
        <end position="309"/>
    </location>
</feature>
<keyword evidence="2" id="KW-0732">Signal</keyword>
<feature type="signal peptide" evidence="2">
    <location>
        <begin position="1"/>
        <end position="19"/>
    </location>
</feature>
<keyword evidence="6" id="KW-1185">Reference proteome</keyword>
<feature type="region of interest" description="Disordered" evidence="1">
    <location>
        <begin position="1242"/>
        <end position="1286"/>
    </location>
</feature>
<dbReference type="InterPro" id="IPR026555">
    <property type="entry name" value="NSL3/Tex30"/>
</dbReference>
<evidence type="ECO:0000313" key="5">
    <source>
        <dbReference type="EMBL" id="KAL2065976.1"/>
    </source>
</evidence>
<evidence type="ECO:0000259" key="3">
    <source>
        <dbReference type="Pfam" id="PF20408"/>
    </source>
</evidence>